<dbReference type="Proteomes" id="UP000292402">
    <property type="component" value="Unassembled WGS sequence"/>
</dbReference>
<feature type="compositionally biased region" description="Polar residues" evidence="1">
    <location>
        <begin position="15"/>
        <end position="27"/>
    </location>
</feature>
<organism evidence="2 3">
    <name type="scientific">Alternaria tenuissima</name>
    <dbReference type="NCBI Taxonomy" id="119927"/>
    <lineage>
        <taxon>Eukaryota</taxon>
        <taxon>Fungi</taxon>
        <taxon>Dikarya</taxon>
        <taxon>Ascomycota</taxon>
        <taxon>Pezizomycotina</taxon>
        <taxon>Dothideomycetes</taxon>
        <taxon>Pleosporomycetidae</taxon>
        <taxon>Pleosporales</taxon>
        <taxon>Pleosporineae</taxon>
        <taxon>Pleosporaceae</taxon>
        <taxon>Alternaria</taxon>
        <taxon>Alternaria sect. Alternaria</taxon>
        <taxon>Alternaria alternata complex</taxon>
    </lineage>
</organism>
<comment type="caution">
    <text evidence="2">The sequence shown here is derived from an EMBL/GenBank/DDBJ whole genome shotgun (WGS) entry which is preliminary data.</text>
</comment>
<reference evidence="3" key="1">
    <citation type="journal article" date="2019" name="bioRxiv">
        <title>Genomics, evolutionary history and diagnostics of the Alternaria alternata species group including apple and Asian pear pathotypes.</title>
        <authorList>
            <person name="Armitage A.D."/>
            <person name="Cockerton H.M."/>
            <person name="Sreenivasaprasad S."/>
            <person name="Woodhall J.W."/>
            <person name="Lane C.R."/>
            <person name="Harrison R.J."/>
            <person name="Clarkson J.P."/>
        </authorList>
    </citation>
    <scope>NUCLEOTIDE SEQUENCE [LARGE SCALE GENOMIC DNA]</scope>
    <source>
        <strain evidence="3">FERA 1082</strain>
    </source>
</reference>
<feature type="compositionally biased region" description="Basic and acidic residues" evidence="1">
    <location>
        <begin position="227"/>
        <end position="253"/>
    </location>
</feature>
<accession>A0A4Q4MDJ9</accession>
<proteinExistence type="predicted"/>
<name>A0A4Q4MDJ9_9PLEO</name>
<dbReference type="AlphaFoldDB" id="A0A4Q4MDJ9"/>
<dbReference type="EMBL" id="PDXA01000026">
    <property type="protein sequence ID" value="RYN47386.1"/>
    <property type="molecule type" value="Genomic_DNA"/>
</dbReference>
<sequence>MAPLQATLHERSPRDTTAATISPTQFDQPAETATLKTPSPAKAKKRHTYIWQCCYCGFRRIMSALSFRRKQDKDNMWEPKVRVYVVVGNDEISRTITALLDPQCHENLISTGCLHDSFPEVVYDTLVGVPIGTSITGREDYLSISTIDIRWTGCDDRALQSNKGLCFRPRVESSTCHVVESEEFDLIIGRPTIDKCKLFKRNRIIAAFRGINPSAKSENVDSDQQDADARREKAKEYKKLREKEKEDARKPTK</sequence>
<evidence type="ECO:0000313" key="2">
    <source>
        <dbReference type="EMBL" id="RYN47386.1"/>
    </source>
</evidence>
<gene>
    <name evidence="2" type="ORF">AA0114_g7704</name>
</gene>
<feature type="region of interest" description="Disordered" evidence="1">
    <location>
        <begin position="1"/>
        <end position="39"/>
    </location>
</feature>
<feature type="region of interest" description="Disordered" evidence="1">
    <location>
        <begin position="214"/>
        <end position="253"/>
    </location>
</feature>
<evidence type="ECO:0000313" key="3">
    <source>
        <dbReference type="Proteomes" id="UP000292402"/>
    </source>
</evidence>
<protein>
    <submittedName>
        <fullName evidence="2">Uncharacterized protein</fullName>
    </submittedName>
</protein>
<evidence type="ECO:0000256" key="1">
    <source>
        <dbReference type="SAM" id="MobiDB-lite"/>
    </source>
</evidence>